<dbReference type="RefSeq" id="WP_340289122.1">
    <property type="nucleotide sequence ID" value="NZ_JBBEOI010000005.1"/>
</dbReference>
<name>A0ABV7WBI8_9MICO</name>
<feature type="transmembrane region" description="Helical" evidence="1">
    <location>
        <begin position="21"/>
        <end position="41"/>
    </location>
</feature>
<proteinExistence type="predicted"/>
<reference evidence="3" key="1">
    <citation type="journal article" date="2019" name="Int. J. Syst. Evol. Microbiol.">
        <title>The Global Catalogue of Microorganisms (GCM) 10K type strain sequencing project: providing services to taxonomists for standard genome sequencing and annotation.</title>
        <authorList>
            <consortium name="The Broad Institute Genomics Platform"/>
            <consortium name="The Broad Institute Genome Sequencing Center for Infectious Disease"/>
            <person name="Wu L."/>
            <person name="Ma J."/>
        </authorList>
    </citation>
    <scope>NUCLEOTIDE SEQUENCE [LARGE SCALE GENOMIC DNA]</scope>
    <source>
        <strain evidence="3">NCAIM B.02333</strain>
    </source>
</reference>
<gene>
    <name evidence="2" type="ORF">ACFOLH_00240</name>
</gene>
<feature type="transmembrane region" description="Helical" evidence="1">
    <location>
        <begin position="53"/>
        <end position="73"/>
    </location>
</feature>
<keyword evidence="1" id="KW-0812">Transmembrane</keyword>
<keyword evidence="1" id="KW-0472">Membrane</keyword>
<evidence type="ECO:0000313" key="3">
    <source>
        <dbReference type="Proteomes" id="UP001595685"/>
    </source>
</evidence>
<protein>
    <submittedName>
        <fullName evidence="2">Uncharacterized protein</fullName>
    </submittedName>
</protein>
<sequence>MPTAGDDARRRGGRSVLRATAGPTVALLLLGALTGLLGTAVHLAREGVLGVLVPYGVLLALGMVLACDVMVAAASLGRRPGPGHALLAVAAGRGVVLGLLLLPTAEGDLVLTGLPESTAWILLAVLLPAFAAPMATAVGLRARQRSAGGPARARAGATR</sequence>
<comment type="caution">
    <text evidence="2">The sequence shown here is derived from an EMBL/GenBank/DDBJ whole genome shotgun (WGS) entry which is preliminary data.</text>
</comment>
<accession>A0ABV7WBI8</accession>
<dbReference type="EMBL" id="JBHRWW010000001">
    <property type="protein sequence ID" value="MFC3686764.1"/>
    <property type="molecule type" value="Genomic_DNA"/>
</dbReference>
<keyword evidence="1" id="KW-1133">Transmembrane helix</keyword>
<evidence type="ECO:0000256" key="1">
    <source>
        <dbReference type="SAM" id="Phobius"/>
    </source>
</evidence>
<organism evidence="2 3">
    <name type="scientific">Aquipuribacter hungaricus</name>
    <dbReference type="NCBI Taxonomy" id="545624"/>
    <lineage>
        <taxon>Bacteria</taxon>
        <taxon>Bacillati</taxon>
        <taxon>Actinomycetota</taxon>
        <taxon>Actinomycetes</taxon>
        <taxon>Micrococcales</taxon>
        <taxon>Intrasporangiaceae</taxon>
        <taxon>Aquipuribacter</taxon>
    </lineage>
</organism>
<dbReference type="Proteomes" id="UP001595685">
    <property type="component" value="Unassembled WGS sequence"/>
</dbReference>
<evidence type="ECO:0000313" key="2">
    <source>
        <dbReference type="EMBL" id="MFC3686764.1"/>
    </source>
</evidence>
<feature type="transmembrane region" description="Helical" evidence="1">
    <location>
        <begin position="85"/>
        <end position="105"/>
    </location>
</feature>
<feature type="transmembrane region" description="Helical" evidence="1">
    <location>
        <begin position="117"/>
        <end position="140"/>
    </location>
</feature>
<keyword evidence="3" id="KW-1185">Reference proteome</keyword>